<evidence type="ECO:0000313" key="2">
    <source>
        <dbReference type="Proteomes" id="UP000001805"/>
    </source>
</evidence>
<sequence length="80" mass="9432">MIKDGEVSEGDTEVENNKRTEQVKWGVEELKFYLGTWLQKQRHGRLGAVGEVDCWVEGEQRKEEGGVRVRWMVVRRQQEK</sequence>
<reference evidence="1 2" key="1">
    <citation type="journal article" date="2003" name="Nature">
        <title>The genome sequence of the filamentous fungus Neurospora crassa.</title>
        <authorList>
            <person name="Galagan J.E."/>
            <person name="Calvo S.E."/>
            <person name="Borkovich K.A."/>
            <person name="Selker E.U."/>
            <person name="Read N.D."/>
            <person name="Jaffe D."/>
            <person name="FitzHugh W."/>
            <person name="Ma L.J."/>
            <person name="Smirnov S."/>
            <person name="Purcell S."/>
            <person name="Rehman B."/>
            <person name="Elkins T."/>
            <person name="Engels R."/>
            <person name="Wang S."/>
            <person name="Nielsen C.B."/>
            <person name="Butler J."/>
            <person name="Endrizzi M."/>
            <person name="Qui D."/>
            <person name="Ianakiev P."/>
            <person name="Bell-Pedersen D."/>
            <person name="Nelson M.A."/>
            <person name="Werner-Washburne M."/>
            <person name="Selitrennikoff C.P."/>
            <person name="Kinsey J.A."/>
            <person name="Braun E.L."/>
            <person name="Zelter A."/>
            <person name="Schulte U."/>
            <person name="Kothe G.O."/>
            <person name="Jedd G."/>
            <person name="Mewes W."/>
            <person name="Staben C."/>
            <person name="Marcotte E."/>
            <person name="Greenberg D."/>
            <person name="Roy A."/>
            <person name="Foley K."/>
            <person name="Naylor J."/>
            <person name="Stange-Thomann N."/>
            <person name="Barrett R."/>
            <person name="Gnerre S."/>
            <person name="Kamal M."/>
            <person name="Kamvysselis M."/>
            <person name="Mauceli E."/>
            <person name="Bielke C."/>
            <person name="Rudd S."/>
            <person name="Frishman D."/>
            <person name="Krystofova S."/>
            <person name="Rasmussen C."/>
            <person name="Metzenberg R.L."/>
            <person name="Perkins D.D."/>
            <person name="Kroken S."/>
            <person name="Cogoni C."/>
            <person name="Macino G."/>
            <person name="Catcheside D."/>
            <person name="Li W."/>
            <person name="Pratt R.J."/>
            <person name="Osmani S.A."/>
            <person name="DeSouza C.P."/>
            <person name="Glass L."/>
            <person name="Orbach M.J."/>
            <person name="Berglund J.A."/>
            <person name="Voelker R."/>
            <person name="Yarden O."/>
            <person name="Plamann M."/>
            <person name="Seiler S."/>
            <person name="Dunlap J."/>
            <person name="Radford A."/>
            <person name="Aramayo R."/>
            <person name="Natvig D.O."/>
            <person name="Alex L.A."/>
            <person name="Mannhaupt G."/>
            <person name="Ebbole D.J."/>
            <person name="Freitag M."/>
            <person name="Paulsen I."/>
            <person name="Sachs M.S."/>
            <person name="Lander E.S."/>
            <person name="Nusbaum C."/>
            <person name="Birren B."/>
        </authorList>
    </citation>
    <scope>NUCLEOTIDE SEQUENCE [LARGE SCALE GENOMIC DNA]</scope>
    <source>
        <strain evidence="2">ATCC 24698 / 74-OR23-1A / CBS 708.71 / DSM 1257 / FGSC 987</strain>
    </source>
</reference>
<dbReference type="Proteomes" id="UP000001805">
    <property type="component" value="Chromosome 7, Linkage Group VII"/>
</dbReference>
<dbReference type="AlphaFoldDB" id="V5IKH6"/>
<dbReference type="InParanoid" id="V5IKH6"/>
<dbReference type="GeneID" id="23569860"/>
<dbReference type="OrthoDB" id="10475232at2759"/>
<proteinExistence type="predicted"/>
<protein>
    <submittedName>
        <fullName evidence="1">Uncharacterized protein</fullName>
    </submittedName>
</protein>
<organism evidence="1 2">
    <name type="scientific">Neurospora crassa (strain ATCC 24698 / 74-OR23-1A / CBS 708.71 / DSM 1257 / FGSC 987)</name>
    <dbReference type="NCBI Taxonomy" id="367110"/>
    <lineage>
        <taxon>Eukaryota</taxon>
        <taxon>Fungi</taxon>
        <taxon>Dikarya</taxon>
        <taxon>Ascomycota</taxon>
        <taxon>Pezizomycotina</taxon>
        <taxon>Sordariomycetes</taxon>
        <taxon>Sordariomycetidae</taxon>
        <taxon>Sordariales</taxon>
        <taxon>Sordariaceae</taxon>
        <taxon>Neurospora</taxon>
    </lineage>
</organism>
<evidence type="ECO:0000313" key="1">
    <source>
        <dbReference type="EMBL" id="ESA42043.1"/>
    </source>
</evidence>
<dbReference type="VEuPathDB" id="FungiDB:NCU17264"/>
<accession>V5IKH6</accession>
<dbReference type="KEGG" id="ncr:NCU17264"/>
<dbReference type="RefSeq" id="XP_011395386.1">
    <property type="nucleotide sequence ID" value="XM_011397084.1"/>
</dbReference>
<dbReference type="EMBL" id="CM002242">
    <property type="protein sequence ID" value="ESA42043.1"/>
    <property type="molecule type" value="Genomic_DNA"/>
</dbReference>
<gene>
    <name evidence="1" type="ORF">NCU17264</name>
</gene>
<name>V5IKH6_NEUCR</name>
<keyword evidence="2" id="KW-1185">Reference proteome</keyword>